<dbReference type="InterPro" id="IPR003961">
    <property type="entry name" value="FN3_dom"/>
</dbReference>
<accession>A0A832I3N4</accession>
<feature type="domain" description="Fibronectin type-III" evidence="2">
    <location>
        <begin position="17"/>
        <end position="123"/>
    </location>
</feature>
<sequence>MPLRRLWMVAVACLFACLGGMTPVARASISVTLFWTAPGDDGTIGAVKRYDVRWSTEPITEQNFASANALLRPPAPREAGNVQIATIGGLQEGRSYFFAVKAVDEAGNWSPISNVAVYTSAVVDVGGRPASLVFSAPYPNPARHGTRFLVQLPEPGPVRVDVFDLAGRRVRTLFDGHSDDLRAELTWDLRDGSGAPVPAGVYLVRGQLRGQSITRRALVVR</sequence>
<evidence type="ECO:0000259" key="2">
    <source>
        <dbReference type="PROSITE" id="PS50853"/>
    </source>
</evidence>
<dbReference type="Pfam" id="PF00041">
    <property type="entry name" value="fn3"/>
    <property type="match status" value="1"/>
</dbReference>
<feature type="chain" id="PRO_5032744985" evidence="1">
    <location>
        <begin position="28"/>
        <end position="221"/>
    </location>
</feature>
<keyword evidence="1" id="KW-0732">Signal</keyword>
<dbReference type="AlphaFoldDB" id="A0A832I3N4"/>
<dbReference type="NCBIfam" id="TIGR04183">
    <property type="entry name" value="Por_Secre_tail"/>
    <property type="match status" value="1"/>
</dbReference>
<evidence type="ECO:0000256" key="1">
    <source>
        <dbReference type="SAM" id="SignalP"/>
    </source>
</evidence>
<dbReference type="SUPFAM" id="SSF49265">
    <property type="entry name" value="Fibronectin type III"/>
    <property type="match status" value="1"/>
</dbReference>
<gene>
    <name evidence="3" type="ORF">ENR23_12085</name>
</gene>
<name>A0A832I3N4_UNCEI</name>
<organism evidence="3">
    <name type="scientific">Eiseniibacteriota bacterium</name>
    <dbReference type="NCBI Taxonomy" id="2212470"/>
    <lineage>
        <taxon>Bacteria</taxon>
        <taxon>Candidatus Eiseniibacteriota</taxon>
    </lineage>
</organism>
<dbReference type="EMBL" id="DSQF01000025">
    <property type="protein sequence ID" value="HGZ44131.1"/>
    <property type="molecule type" value="Genomic_DNA"/>
</dbReference>
<comment type="caution">
    <text evidence="3">The sequence shown here is derived from an EMBL/GenBank/DDBJ whole genome shotgun (WGS) entry which is preliminary data.</text>
</comment>
<protein>
    <submittedName>
        <fullName evidence="3">T9SS type A sorting domain-containing protein</fullName>
    </submittedName>
</protein>
<evidence type="ECO:0000313" key="3">
    <source>
        <dbReference type="EMBL" id="HGZ44131.1"/>
    </source>
</evidence>
<dbReference type="Gene3D" id="2.60.40.4070">
    <property type="match status" value="1"/>
</dbReference>
<proteinExistence type="predicted"/>
<dbReference type="CDD" id="cd00063">
    <property type="entry name" value="FN3"/>
    <property type="match status" value="1"/>
</dbReference>
<feature type="signal peptide" evidence="1">
    <location>
        <begin position="1"/>
        <end position="27"/>
    </location>
</feature>
<reference evidence="3" key="1">
    <citation type="journal article" date="2020" name="mSystems">
        <title>Genome- and Community-Level Interaction Insights into Carbon Utilization and Element Cycling Functions of Hydrothermarchaeota in Hydrothermal Sediment.</title>
        <authorList>
            <person name="Zhou Z."/>
            <person name="Liu Y."/>
            <person name="Xu W."/>
            <person name="Pan J."/>
            <person name="Luo Z.H."/>
            <person name="Li M."/>
        </authorList>
    </citation>
    <scope>NUCLEOTIDE SEQUENCE [LARGE SCALE GENOMIC DNA]</scope>
    <source>
        <strain evidence="3">SpSt-381</strain>
    </source>
</reference>
<dbReference type="Gene3D" id="2.60.40.10">
    <property type="entry name" value="Immunoglobulins"/>
    <property type="match status" value="1"/>
</dbReference>
<dbReference type="InterPro" id="IPR013783">
    <property type="entry name" value="Ig-like_fold"/>
</dbReference>
<dbReference type="PROSITE" id="PS50853">
    <property type="entry name" value="FN3"/>
    <property type="match status" value="1"/>
</dbReference>
<dbReference type="InterPro" id="IPR026444">
    <property type="entry name" value="Secre_tail"/>
</dbReference>
<dbReference type="InterPro" id="IPR036116">
    <property type="entry name" value="FN3_sf"/>
</dbReference>